<dbReference type="Gene3D" id="2.60.120.10">
    <property type="entry name" value="Jelly Rolls"/>
    <property type="match status" value="1"/>
</dbReference>
<sequence>MIFQGFEDAMRRIVTGDDADGRSVIIVDGPPSGGIGDPALGGLAEIWHEAVNGAIDPKDYTDRGETTSVLSPSGGNVKVRWFMIQPPPEGAPPEMLKAAAHQRFGDFGAAHELRDQDRHPAMHQTQTLDIVCLISGDASLVLDTTETRIKPGQIVIQRGTSHGWTAHGGPALFLAVLIDRH</sequence>
<keyword evidence="2" id="KW-1185">Reference proteome</keyword>
<dbReference type="SUPFAM" id="SSF51182">
    <property type="entry name" value="RmlC-like cupins"/>
    <property type="match status" value="1"/>
</dbReference>
<evidence type="ECO:0000313" key="1">
    <source>
        <dbReference type="EMBL" id="QGZ96109.1"/>
    </source>
</evidence>
<name>A0A6I6MN42_9CAUL</name>
<dbReference type="PANTHER" id="PTHR36156:SF2">
    <property type="entry name" value="CUPIN TYPE-2 DOMAIN-CONTAINING PROTEIN"/>
    <property type="match status" value="1"/>
</dbReference>
<dbReference type="EMBL" id="CP047045">
    <property type="protein sequence ID" value="QGZ96109.1"/>
    <property type="molecule type" value="Genomic_DNA"/>
</dbReference>
<proteinExistence type="predicted"/>
<protein>
    <recommendedName>
        <fullName evidence="3">Cupin domain protein</fullName>
    </recommendedName>
</protein>
<accession>A0A6I6MN42</accession>
<reference evidence="2" key="1">
    <citation type="submission" date="2019-12" db="EMBL/GenBank/DDBJ databases">
        <title>Complete genome of Terracaulis silvestris 0127_4.</title>
        <authorList>
            <person name="Vieira S."/>
            <person name="Riedel T."/>
            <person name="Sproer C."/>
            <person name="Pascual J."/>
            <person name="Boedeker C."/>
            <person name="Overmann J."/>
        </authorList>
    </citation>
    <scope>NUCLEOTIDE SEQUENCE [LARGE SCALE GENOMIC DNA]</scope>
    <source>
        <strain evidence="2">0127_4</strain>
    </source>
</reference>
<gene>
    <name evidence="1" type="ORF">DSM104635_02966</name>
</gene>
<dbReference type="InterPro" id="IPR047142">
    <property type="entry name" value="OryJ/VirC-like"/>
</dbReference>
<evidence type="ECO:0008006" key="3">
    <source>
        <dbReference type="Google" id="ProtNLM"/>
    </source>
</evidence>
<dbReference type="AlphaFoldDB" id="A0A6I6MN42"/>
<dbReference type="KEGG" id="tsv:DSM104635_02966"/>
<evidence type="ECO:0000313" key="2">
    <source>
        <dbReference type="Proteomes" id="UP000431269"/>
    </source>
</evidence>
<dbReference type="InterPro" id="IPR014710">
    <property type="entry name" value="RmlC-like_jellyroll"/>
</dbReference>
<dbReference type="PANTHER" id="PTHR36156">
    <property type="entry name" value="SLR2101 PROTEIN"/>
    <property type="match status" value="1"/>
</dbReference>
<dbReference type="Proteomes" id="UP000431269">
    <property type="component" value="Chromosome"/>
</dbReference>
<organism evidence="1 2">
    <name type="scientific">Terricaulis silvestris</name>
    <dbReference type="NCBI Taxonomy" id="2686094"/>
    <lineage>
        <taxon>Bacteria</taxon>
        <taxon>Pseudomonadati</taxon>
        <taxon>Pseudomonadota</taxon>
        <taxon>Alphaproteobacteria</taxon>
        <taxon>Caulobacterales</taxon>
        <taxon>Caulobacteraceae</taxon>
        <taxon>Terricaulis</taxon>
    </lineage>
</organism>
<dbReference type="RefSeq" id="WP_158766920.1">
    <property type="nucleotide sequence ID" value="NZ_CP047045.1"/>
</dbReference>
<dbReference type="InterPro" id="IPR011051">
    <property type="entry name" value="RmlC_Cupin_sf"/>
</dbReference>